<dbReference type="InterPro" id="IPR015406">
    <property type="entry name" value="GpJ_CSF"/>
</dbReference>
<name>C7BU95_PHOAA</name>
<proteinExistence type="predicted"/>
<dbReference type="eggNOG" id="COG1196">
    <property type="taxonomic scope" value="Bacteria"/>
</dbReference>
<evidence type="ECO:0000259" key="1">
    <source>
        <dbReference type="PROSITE" id="PS50853"/>
    </source>
</evidence>
<keyword evidence="2" id="KW-0614">Plasmid</keyword>
<evidence type="ECO:0000313" key="2">
    <source>
        <dbReference type="EMBL" id="CAQ86506.1"/>
    </source>
</evidence>
<dbReference type="InterPro" id="IPR055385">
    <property type="entry name" value="GpJ_HDII-ins2"/>
</dbReference>
<dbReference type="KEGG" id="pay:PAU_pPAU1_0020"/>
<dbReference type="PANTHER" id="PTHR36251">
    <property type="entry name" value="FELS-1 PROPHAGE HOST SPECIFICITY PROTEIN-RELATED"/>
    <property type="match status" value="1"/>
</dbReference>
<dbReference type="eggNOG" id="COG4733">
    <property type="taxonomic scope" value="Bacteria"/>
</dbReference>
<reference evidence="2 3" key="1">
    <citation type="journal article" date="2009" name="BMC Genomics">
        <title>Comparative genomics of the emerging human pathogen Photorhabdus asymbiotica with the insect pathogen Photorhabdus luminescens.</title>
        <authorList>
            <person name="Wilkinson P."/>
            <person name="Waterfield N.R."/>
            <person name="Crossman L."/>
            <person name="Corton C."/>
            <person name="Sanchez-Contreras M."/>
            <person name="Vlisidou I."/>
            <person name="Barron A."/>
            <person name="Bignell A."/>
            <person name="Clark L."/>
            <person name="Ormond D."/>
            <person name="Mayho M."/>
            <person name="Bason N."/>
            <person name="Smith F."/>
            <person name="Simmonds M."/>
            <person name="Churcher C."/>
            <person name="Harris D."/>
            <person name="Thompson N.R."/>
            <person name="Quail M."/>
            <person name="Parkhill J."/>
            <person name="ffrench-Constant R.H."/>
        </authorList>
    </citation>
    <scope>NUCLEOTIDE SEQUENCE [LARGE SCALE GENOMIC DNA]</scope>
    <source>
        <strain evidence="3">ATCC 43949 / 3105-77</strain>
    </source>
</reference>
<accession>C7BU95</accession>
<dbReference type="InterPro" id="IPR032876">
    <property type="entry name" value="J_dom"/>
</dbReference>
<dbReference type="Pfam" id="PF09327">
    <property type="entry name" value="Phage_Tail_Tip"/>
    <property type="match status" value="1"/>
</dbReference>
<dbReference type="Pfam" id="PF13550">
    <property type="entry name" value="Phage-tail_3"/>
    <property type="match status" value="1"/>
</dbReference>
<dbReference type="EMBL" id="FM162592">
    <property type="protein sequence ID" value="CAQ86506.1"/>
    <property type="molecule type" value="Genomic_DNA"/>
</dbReference>
<dbReference type="InterPro" id="IPR003961">
    <property type="entry name" value="FN3_dom"/>
</dbReference>
<dbReference type="InterPro" id="IPR013783">
    <property type="entry name" value="Ig-like_fold"/>
</dbReference>
<protein>
    <submittedName>
        <fullName evidence="2">Phage tail protein</fullName>
    </submittedName>
</protein>
<dbReference type="Gene3D" id="2.60.40.10">
    <property type="entry name" value="Immunoglobulins"/>
    <property type="match status" value="1"/>
</dbReference>
<dbReference type="InterPro" id="IPR053171">
    <property type="entry name" value="Viral_Tip_Attach_Protein"/>
</dbReference>
<gene>
    <name evidence="2" type="ordered locus">PAU_pPAU1_0020</name>
</gene>
<dbReference type="Pfam" id="PF24801">
    <property type="entry name" value="FNIII-A_GpJ"/>
    <property type="match status" value="1"/>
</dbReference>
<dbReference type="InterPro" id="IPR036116">
    <property type="entry name" value="FN3_sf"/>
</dbReference>
<dbReference type="SUPFAM" id="SSF49265">
    <property type="entry name" value="Fibronectin type III"/>
    <property type="match status" value="1"/>
</dbReference>
<evidence type="ECO:0000313" key="3">
    <source>
        <dbReference type="Proteomes" id="UP000002747"/>
    </source>
</evidence>
<dbReference type="PROSITE" id="PS50853">
    <property type="entry name" value="FN3"/>
    <property type="match status" value="1"/>
</dbReference>
<dbReference type="PANTHER" id="PTHR36251:SF2">
    <property type="entry name" value="GIFSY-2 PROPHAGE HOST SPECIFICITY PROTEIN J, PHAGE LAMBDA"/>
    <property type="match status" value="1"/>
</dbReference>
<geneLocation type="plasmid" evidence="2 3">
    <name>pPAU1</name>
</geneLocation>
<organism evidence="2 3">
    <name type="scientific">Photorhabdus asymbiotica subsp. asymbiotica (strain ATCC 43949 / 3105-77)</name>
    <name type="common">Xenorhabdus luminescens (strain 2)</name>
    <dbReference type="NCBI Taxonomy" id="553480"/>
    <lineage>
        <taxon>Bacteria</taxon>
        <taxon>Pseudomonadati</taxon>
        <taxon>Pseudomonadota</taxon>
        <taxon>Gammaproteobacteria</taxon>
        <taxon>Enterobacterales</taxon>
        <taxon>Morganellaceae</taxon>
        <taxon>Photorhabdus</taxon>
    </lineage>
</organism>
<dbReference type="SMART" id="SM00060">
    <property type="entry name" value="FN3"/>
    <property type="match status" value="2"/>
</dbReference>
<dbReference type="Proteomes" id="UP000002747">
    <property type="component" value="Plasmid pPAU1"/>
</dbReference>
<sequence length="1415" mass="154235">MEITVKTKEKRLLAGAGGKKGGGSARTPVEAPDNVQSRSLASILDLLGEGKIGGLVDGGKSIFLDNVPLLNPDGTSNFNGITWWFRDGSQNQSVIEGFDAIETPKDVGVRIKTTSPRTIQIDNDDADQVRIIMMFPKLANTDRKTGDTYGATVEFQFSLAVGDKGFEPITPVGYKSPVINVSKKSSGKHYREYLFDLPKPGTNYRIRVDRLTPDSKTDYVNDQTWMSSYGEIVNSKLAYPNSALVGIRIDSQQFGSSMPSRSYLVKGLEIRVPSNYRPDTNTYHGDWDGTFSPQVSDNPAWILYDILTSKRYGLGQYIQESMINIAQLYQIGRYCDQEVSDGFGGLEKRFSINTVINSRGEAYRVLQDITSVFRGMIFWAGGMVNIMQDSPSTPIMQFTSANIIGKVSYKGTSRKDRSTVAMITYNDKDDLYKQNIEYVEDREGIKRFGIRKTESVAFGCTSRGQAHRVGLWTLYSNRMETDLITFKTGLDASLLMPGELVKLQDKFRSGKRNSGRVKSFTANSITLDAPVKLEQAGNSISFLNAKGKMIDRNLIEGTGEHTTVTFKQPISEEETPVPLGIWTITEPNLEPMIVRILSVNQGEEKGSFDIVGVQHNPTKFTAIDQGAKLTPSKITALDPTFSKPENLMITEGTYLSSPGNLSVKLTVSWEGKSPSYILRWRRSDVVEGWKTIEVTEEQYDILSVAENGEYDIEVYAISMTGRRTATITTTYKTLGTMTPPNSPSALTAIGDYRQIILNWLNPDSIDLDKVNVYASKINDLSSSALIAEVASSTFTHSGINDDETWYYWVRAVNKRGMLSNPNSNLGTEATTKNVLSFLKNQITKSELGQELLSDIDGKATNEAVDSIKESIDESVKKLDESVTGISDSFADMEEAQKKLKETVDGTQSKIDKALGDVNDSVAKVTTLRETVEKQSESIAGTLSAVNAAVSSNKAQIAAEQEARVMADEALSKRVDSMKSIVDEGQSSIQKMQQTVSDVEKSTAGVTSNIEAIAKANIDLALRQHEDVKKQSVTNAKIQSEQQTIADSVSAVSKKVDLIKAEIGDNIVAQLAEEKEARASADETLSKRVSKLSAEMDDNIKASIIEESKARATADEALSKQITALKSEVDTNIKSAIKTESETRTTQDVALASQISSLNAEMTNNKAAINTETQARANEDQALSKRIDSLTAEMNNNVKAAINSEAKTRADADTAVSNTVKALEAKVNDVAASVTTESQARASADNALGKRIDSVNAKTDQMSATVQQTSKAVADVNGKLSASWTLKMETSGKNNVKYAAGMSLGIDGGTSQFLVRADRFGLVNSVDGKITTPFVVNNGVTYMNGAYIQDGTITNAKVGDLQSNNYAAGKTGWRISKGGGFEINGNTSGAGRMVISNNRIDVYDERGVLRVRLGLL</sequence>
<dbReference type="CDD" id="cd00063">
    <property type="entry name" value="FN3"/>
    <property type="match status" value="1"/>
</dbReference>
<feature type="domain" description="Fibronectin type-III" evidence="1">
    <location>
        <begin position="643"/>
        <end position="736"/>
    </location>
</feature>